<sequence>MQKHMASALLRDFLENSTLEDLLNIRVKKNGGNQAAK</sequence>
<organism evidence="1 2">
    <name type="scientific">Haemonchus placei</name>
    <name type="common">Barber's pole worm</name>
    <dbReference type="NCBI Taxonomy" id="6290"/>
    <lineage>
        <taxon>Eukaryota</taxon>
        <taxon>Metazoa</taxon>
        <taxon>Ecdysozoa</taxon>
        <taxon>Nematoda</taxon>
        <taxon>Chromadorea</taxon>
        <taxon>Rhabditida</taxon>
        <taxon>Rhabditina</taxon>
        <taxon>Rhabditomorpha</taxon>
        <taxon>Strongyloidea</taxon>
        <taxon>Trichostrongylidae</taxon>
        <taxon>Haemonchus</taxon>
    </lineage>
</organism>
<dbReference type="EMBL" id="UZAF01022536">
    <property type="protein sequence ID" value="VDO85754.1"/>
    <property type="molecule type" value="Genomic_DNA"/>
</dbReference>
<dbReference type="AlphaFoldDB" id="A0A3P7ZNW5"/>
<dbReference type="Proteomes" id="UP000268014">
    <property type="component" value="Unassembled WGS sequence"/>
</dbReference>
<evidence type="ECO:0000313" key="2">
    <source>
        <dbReference type="Proteomes" id="UP000268014"/>
    </source>
</evidence>
<evidence type="ECO:0000313" key="1">
    <source>
        <dbReference type="EMBL" id="VDO85754.1"/>
    </source>
</evidence>
<reference evidence="1 2" key="1">
    <citation type="submission" date="2018-11" db="EMBL/GenBank/DDBJ databases">
        <authorList>
            <consortium name="Pathogen Informatics"/>
        </authorList>
    </citation>
    <scope>NUCLEOTIDE SEQUENCE [LARGE SCALE GENOMIC DNA]</scope>
    <source>
        <strain evidence="1 2">MHpl1</strain>
    </source>
</reference>
<name>A0A3P7ZNW5_HAEPC</name>
<accession>A0A3P7ZNW5</accession>
<keyword evidence="2" id="KW-1185">Reference proteome</keyword>
<proteinExistence type="predicted"/>
<gene>
    <name evidence="1" type="ORF">HPLM_LOCUS20743</name>
</gene>
<protein>
    <submittedName>
        <fullName evidence="1">Uncharacterized protein</fullName>
    </submittedName>
</protein>